<name>A0A249XQ94_9CAUD</name>
<evidence type="ECO:0000313" key="2">
    <source>
        <dbReference type="Proteomes" id="UP000224487"/>
    </source>
</evidence>
<protein>
    <submittedName>
        <fullName evidence="1">Uncharacterized protein</fullName>
    </submittedName>
</protein>
<gene>
    <name evidence="1" type="ORF">SEA_LUCKYBARNES_37</name>
</gene>
<proteinExistence type="predicted"/>
<accession>A0A249XQ94</accession>
<keyword evidence="2" id="KW-1185">Reference proteome</keyword>
<dbReference type="EMBL" id="MF668275">
    <property type="protein sequence ID" value="ASZ73354.1"/>
    <property type="molecule type" value="Genomic_DNA"/>
</dbReference>
<organism evidence="1 2">
    <name type="scientific">Brevibacterium phage LuckyBarnes</name>
    <dbReference type="NCBI Taxonomy" id="2027888"/>
    <lineage>
        <taxon>Viruses</taxon>
        <taxon>Duplodnaviria</taxon>
        <taxon>Heunggongvirae</taxon>
        <taxon>Uroviricota</taxon>
        <taxon>Caudoviricetes</taxon>
        <taxon>Luckybarnesvirus</taxon>
        <taxon>Luckybarnesvirus luckybarnes</taxon>
    </lineage>
</organism>
<evidence type="ECO:0000313" key="1">
    <source>
        <dbReference type="EMBL" id="ASZ73354.1"/>
    </source>
</evidence>
<dbReference type="Proteomes" id="UP000224487">
    <property type="component" value="Genome"/>
</dbReference>
<sequence length="56" mass="5836">MSLSVGTQVTFNSNAPFTVVGDKGVVVAISEGNAAPYELKMEDGRTRFASSAELDA</sequence>
<reference evidence="2" key="1">
    <citation type="submission" date="2017-08" db="EMBL/GenBank/DDBJ databases">
        <authorList>
            <person name="de Groot N.N."/>
        </authorList>
    </citation>
    <scope>NUCLEOTIDE SEQUENCE [LARGE SCALE GENOMIC DNA]</scope>
</reference>